<evidence type="ECO:0000313" key="7">
    <source>
        <dbReference type="Proteomes" id="UP001597373"/>
    </source>
</evidence>
<keyword evidence="4" id="KW-0472">Membrane</keyword>
<keyword evidence="3" id="KW-1133">Transmembrane helix</keyword>
<proteinExistence type="predicted"/>
<sequence length="127" mass="14137">MDEVKIGEILQPVGGSEGRRREETVRRKFWRTLRRAAGQIPFAEDLVAGFYCAIDPDTPPRVRGILFAALAYFVMPVDIVPDFLAGFGFTDDVTVLLTALTAVKAHIRPAHRLAARNALMTNEKQRA</sequence>
<gene>
    <name evidence="6" type="ORF">ACFSMZ_07425</name>
</gene>
<reference evidence="7" key="1">
    <citation type="journal article" date="2019" name="Int. J. Syst. Evol. Microbiol.">
        <title>The Global Catalogue of Microorganisms (GCM) 10K type strain sequencing project: providing services to taxonomists for standard genome sequencing and annotation.</title>
        <authorList>
            <consortium name="The Broad Institute Genomics Platform"/>
            <consortium name="The Broad Institute Genome Sequencing Center for Infectious Disease"/>
            <person name="Wu L."/>
            <person name="Ma J."/>
        </authorList>
    </citation>
    <scope>NUCLEOTIDE SEQUENCE [LARGE SCALE GENOMIC DNA]</scope>
    <source>
        <strain evidence="7">KCTC 23707</strain>
    </source>
</reference>
<evidence type="ECO:0000313" key="6">
    <source>
        <dbReference type="EMBL" id="MFD2259595.1"/>
    </source>
</evidence>
<keyword evidence="7" id="KW-1185">Reference proteome</keyword>
<name>A0ABW5DFU9_9HYPH</name>
<evidence type="ECO:0000259" key="5">
    <source>
        <dbReference type="Pfam" id="PF06803"/>
    </source>
</evidence>
<evidence type="ECO:0000256" key="4">
    <source>
        <dbReference type="ARBA" id="ARBA00023136"/>
    </source>
</evidence>
<accession>A0ABW5DFU9</accession>
<dbReference type="InterPro" id="IPR016983">
    <property type="entry name" value="UCP031804"/>
</dbReference>
<organism evidence="6 7">
    <name type="scientific">Chelativorans composti</name>
    <dbReference type="NCBI Taxonomy" id="768533"/>
    <lineage>
        <taxon>Bacteria</taxon>
        <taxon>Pseudomonadati</taxon>
        <taxon>Pseudomonadota</taxon>
        <taxon>Alphaproteobacteria</taxon>
        <taxon>Hyphomicrobiales</taxon>
        <taxon>Phyllobacteriaceae</taxon>
        <taxon>Chelativorans</taxon>
    </lineage>
</organism>
<keyword evidence="2" id="KW-0812">Transmembrane</keyword>
<protein>
    <submittedName>
        <fullName evidence="6">YkvA family protein</fullName>
    </submittedName>
</protein>
<comment type="caution">
    <text evidence="6">The sequence shown here is derived from an EMBL/GenBank/DDBJ whole genome shotgun (WGS) entry which is preliminary data.</text>
</comment>
<dbReference type="Pfam" id="PF06803">
    <property type="entry name" value="DUF1232"/>
    <property type="match status" value="1"/>
</dbReference>
<evidence type="ECO:0000256" key="2">
    <source>
        <dbReference type="ARBA" id="ARBA00022692"/>
    </source>
</evidence>
<evidence type="ECO:0000256" key="3">
    <source>
        <dbReference type="ARBA" id="ARBA00022989"/>
    </source>
</evidence>
<dbReference type="InterPro" id="IPR010652">
    <property type="entry name" value="DUF1232"/>
</dbReference>
<evidence type="ECO:0000256" key="1">
    <source>
        <dbReference type="ARBA" id="ARBA00004127"/>
    </source>
</evidence>
<dbReference type="PIRSF" id="PIRSF031804">
    <property type="entry name" value="UCP031804"/>
    <property type="match status" value="1"/>
</dbReference>
<dbReference type="RefSeq" id="WP_345098993.1">
    <property type="nucleotide sequence ID" value="NZ_BAABGS010000020.1"/>
</dbReference>
<dbReference type="Proteomes" id="UP001597373">
    <property type="component" value="Unassembled WGS sequence"/>
</dbReference>
<feature type="domain" description="DUF1232" evidence="5">
    <location>
        <begin position="63"/>
        <end position="97"/>
    </location>
</feature>
<dbReference type="EMBL" id="JBHUIR010000021">
    <property type="protein sequence ID" value="MFD2259595.1"/>
    <property type="molecule type" value="Genomic_DNA"/>
</dbReference>
<comment type="subcellular location">
    <subcellularLocation>
        <location evidence="1">Endomembrane system</location>
        <topology evidence="1">Multi-pass membrane protein</topology>
    </subcellularLocation>
</comment>